<name>A0A1R3GGK8_9ROSI</name>
<dbReference type="Proteomes" id="UP000187203">
    <property type="component" value="Unassembled WGS sequence"/>
</dbReference>
<protein>
    <submittedName>
        <fullName evidence="2">Uncharacterized protein</fullName>
    </submittedName>
</protein>
<evidence type="ECO:0000256" key="1">
    <source>
        <dbReference type="SAM" id="MobiDB-lite"/>
    </source>
</evidence>
<feature type="region of interest" description="Disordered" evidence="1">
    <location>
        <begin position="1"/>
        <end position="49"/>
    </location>
</feature>
<organism evidence="2 3">
    <name type="scientific">Corchorus olitorius</name>
    <dbReference type="NCBI Taxonomy" id="93759"/>
    <lineage>
        <taxon>Eukaryota</taxon>
        <taxon>Viridiplantae</taxon>
        <taxon>Streptophyta</taxon>
        <taxon>Embryophyta</taxon>
        <taxon>Tracheophyta</taxon>
        <taxon>Spermatophyta</taxon>
        <taxon>Magnoliopsida</taxon>
        <taxon>eudicotyledons</taxon>
        <taxon>Gunneridae</taxon>
        <taxon>Pentapetalae</taxon>
        <taxon>rosids</taxon>
        <taxon>malvids</taxon>
        <taxon>Malvales</taxon>
        <taxon>Malvaceae</taxon>
        <taxon>Grewioideae</taxon>
        <taxon>Apeibeae</taxon>
        <taxon>Corchorus</taxon>
    </lineage>
</organism>
<reference evidence="3" key="1">
    <citation type="submission" date="2013-09" db="EMBL/GenBank/DDBJ databases">
        <title>Corchorus olitorius genome sequencing.</title>
        <authorList>
            <person name="Alam M."/>
            <person name="Haque M.S."/>
            <person name="Islam M.S."/>
            <person name="Emdad E.M."/>
            <person name="Islam M.M."/>
            <person name="Ahmed B."/>
            <person name="Halim A."/>
            <person name="Hossen Q.M.M."/>
            <person name="Hossain M.Z."/>
            <person name="Ahmed R."/>
            <person name="Khan M.M."/>
            <person name="Islam R."/>
            <person name="Rashid M.M."/>
            <person name="Khan S.A."/>
            <person name="Rahman M.S."/>
            <person name="Alam M."/>
            <person name="Yahiya A.S."/>
            <person name="Khan M.S."/>
            <person name="Azam M.S."/>
            <person name="Haque T."/>
            <person name="Lashkar M.Z.H."/>
            <person name="Akhand A.I."/>
            <person name="Morshed G."/>
            <person name="Roy S."/>
            <person name="Uddin K.S."/>
            <person name="Rabeya T."/>
            <person name="Hossain A.S."/>
            <person name="Chowdhury A."/>
            <person name="Snigdha A.R."/>
            <person name="Mortoza M.S."/>
            <person name="Matin S.A."/>
            <person name="Hoque S.M.E."/>
            <person name="Islam M.K."/>
            <person name="Roy D.K."/>
            <person name="Haider R."/>
            <person name="Moosa M.M."/>
            <person name="Elias S.M."/>
            <person name="Hasan A.M."/>
            <person name="Jahan S."/>
            <person name="Shafiuddin M."/>
            <person name="Mahmood N."/>
            <person name="Shommy N.S."/>
        </authorList>
    </citation>
    <scope>NUCLEOTIDE SEQUENCE [LARGE SCALE GENOMIC DNA]</scope>
    <source>
        <strain evidence="3">cv. O-4</strain>
    </source>
</reference>
<dbReference type="EMBL" id="AWUE01022631">
    <property type="protein sequence ID" value="OMO57150.1"/>
    <property type="molecule type" value="Genomic_DNA"/>
</dbReference>
<dbReference type="AlphaFoldDB" id="A0A1R3GGK8"/>
<gene>
    <name evidence="2" type="ORF">COLO4_35493</name>
</gene>
<accession>A0A1R3GGK8</accession>
<evidence type="ECO:0000313" key="2">
    <source>
        <dbReference type="EMBL" id="OMO57150.1"/>
    </source>
</evidence>
<sequence>MEESFAEKILLHNNPSKHRPPLFPPISVGTTSRSKVESAITKKTTHHKT</sequence>
<comment type="caution">
    <text evidence="2">The sequence shown here is derived from an EMBL/GenBank/DDBJ whole genome shotgun (WGS) entry which is preliminary data.</text>
</comment>
<evidence type="ECO:0000313" key="3">
    <source>
        <dbReference type="Proteomes" id="UP000187203"/>
    </source>
</evidence>
<feature type="compositionally biased region" description="Basic and acidic residues" evidence="1">
    <location>
        <begin position="1"/>
        <end position="10"/>
    </location>
</feature>
<keyword evidence="3" id="KW-1185">Reference proteome</keyword>
<proteinExistence type="predicted"/>